<feature type="transmembrane region" description="Helical" evidence="8">
    <location>
        <begin position="274"/>
        <end position="296"/>
    </location>
</feature>
<feature type="region of interest" description="Disordered" evidence="7">
    <location>
        <begin position="492"/>
        <end position="512"/>
    </location>
</feature>
<feature type="transmembrane region" description="Helical" evidence="8">
    <location>
        <begin position="228"/>
        <end position="253"/>
    </location>
</feature>
<dbReference type="Proteomes" id="UP001645859">
    <property type="component" value="Unassembled WGS sequence"/>
</dbReference>
<accession>A0ABS1SHC5</accession>
<dbReference type="Gene3D" id="1.20.1740.10">
    <property type="entry name" value="Amino acid/polyamine transporter I"/>
    <property type="match status" value="1"/>
</dbReference>
<evidence type="ECO:0000256" key="2">
    <source>
        <dbReference type="ARBA" id="ARBA00022448"/>
    </source>
</evidence>
<proteinExistence type="predicted"/>
<comment type="subcellular location">
    <subcellularLocation>
        <location evidence="1">Membrane</location>
        <topology evidence="1">Multi-pass membrane protein</topology>
    </subcellularLocation>
</comment>
<keyword evidence="5 8" id="KW-1133">Transmembrane helix</keyword>
<feature type="transmembrane region" description="Helical" evidence="8">
    <location>
        <begin position="370"/>
        <end position="389"/>
    </location>
</feature>
<keyword evidence="3 8" id="KW-0812">Transmembrane</keyword>
<sequence length="512" mass="54386">MLKRPLPGARRWTTVKEATVSTDPPATRSNYVDLGDADFHKGLSNLHIQMIALGGAIGTGLFLGVGSRLAVAGPALIVSYLVAGALIYAMMRALGQMVLYRPTTGSFVSYAREFVSDRWSFLTGWIYVALCATAGCVEIAAIGVYVNFWFPELPGWIPALAALVVIIGVNLLAVKAFGIIELGASGIKVVAIIIFLIVGVAAVVLAAFGRPLGESVAALQNLWTEGGFAPNGMLGIVLVMQGVVFSFSGVEIVATSAGETANPQRTIPQAIRGVVARILIFYVGSVAVLAVLMPWHRYTAEESPFVTALASLGVTSLGGVMNFIVLTAAISGLNATIYSTVRMLRNLAANSRAPRFANYMNRHGSPAGSLLALSAVFLLGVILISFAGAMAAFEIVLGGVAVFVLFGWITIFVSHLGYLRKVRAGEIPAPAFRAGGAAVDYVCLALLVGLALWMMFDTRNPHWYYSLCGAVILLGGLNIAYEIVRRRHPMPDSHLPIIPTPQHADPQKEHHA</sequence>
<evidence type="ECO:0000256" key="4">
    <source>
        <dbReference type="ARBA" id="ARBA00022970"/>
    </source>
</evidence>
<dbReference type="EMBL" id="QYAC01000006">
    <property type="protein sequence ID" value="MBL3679961.1"/>
    <property type="molecule type" value="Genomic_DNA"/>
</dbReference>
<keyword evidence="2" id="KW-0813">Transport</keyword>
<evidence type="ECO:0000313" key="11">
    <source>
        <dbReference type="Proteomes" id="UP001645859"/>
    </source>
</evidence>
<evidence type="ECO:0000256" key="8">
    <source>
        <dbReference type="SAM" id="Phobius"/>
    </source>
</evidence>
<keyword evidence="6 8" id="KW-0472">Membrane</keyword>
<dbReference type="PANTHER" id="PTHR43495">
    <property type="entry name" value="GABA PERMEASE"/>
    <property type="match status" value="1"/>
</dbReference>
<dbReference type="InterPro" id="IPR004841">
    <property type="entry name" value="AA-permease/SLC12A_dom"/>
</dbReference>
<feature type="domain" description="Amino acid permease/ SLC12A" evidence="9">
    <location>
        <begin position="47"/>
        <end position="488"/>
    </location>
</feature>
<feature type="transmembrane region" description="Helical" evidence="8">
    <location>
        <begin position="462"/>
        <end position="481"/>
    </location>
</feature>
<protein>
    <submittedName>
        <fullName evidence="10">Amino acid permease</fullName>
    </submittedName>
</protein>
<dbReference type="PANTHER" id="PTHR43495:SF1">
    <property type="entry name" value="L-ASPARAGINE PERMEASE"/>
    <property type="match status" value="1"/>
</dbReference>
<feature type="transmembrane region" description="Helical" evidence="8">
    <location>
        <begin position="308"/>
        <end position="335"/>
    </location>
</feature>
<evidence type="ECO:0000313" key="10">
    <source>
        <dbReference type="EMBL" id="MBL3679961.1"/>
    </source>
</evidence>
<evidence type="ECO:0000259" key="9">
    <source>
        <dbReference type="Pfam" id="PF00324"/>
    </source>
</evidence>
<feature type="transmembrane region" description="Helical" evidence="8">
    <location>
        <begin position="431"/>
        <end position="456"/>
    </location>
</feature>
<evidence type="ECO:0000256" key="6">
    <source>
        <dbReference type="ARBA" id="ARBA00023136"/>
    </source>
</evidence>
<feature type="transmembrane region" description="Helical" evidence="8">
    <location>
        <begin position="156"/>
        <end position="177"/>
    </location>
</feature>
<reference evidence="10 11" key="1">
    <citation type="submission" date="2018-09" db="EMBL/GenBank/DDBJ databases">
        <title>Comparative genomics of Leucobacter spp.</title>
        <authorList>
            <person name="Reis A.C."/>
            <person name="Kolvenbach B.A."/>
            <person name="Corvini P.F.X."/>
            <person name="Nunes O.C."/>
        </authorList>
    </citation>
    <scope>NUCLEOTIDE SEQUENCE [LARGE SCALE GENOMIC DNA]</scope>
    <source>
        <strain evidence="10 11">TAN 31504</strain>
    </source>
</reference>
<name>A0ABS1SHC5_9MICO</name>
<gene>
    <name evidence="10" type="ORF">D3230_11785</name>
</gene>
<dbReference type="PIRSF" id="PIRSF006060">
    <property type="entry name" value="AA_transporter"/>
    <property type="match status" value="1"/>
</dbReference>
<comment type="caution">
    <text evidence="10">The sequence shown here is derived from an EMBL/GenBank/DDBJ whole genome shotgun (WGS) entry which is preliminary data.</text>
</comment>
<evidence type="ECO:0000256" key="7">
    <source>
        <dbReference type="SAM" id="MobiDB-lite"/>
    </source>
</evidence>
<evidence type="ECO:0000256" key="1">
    <source>
        <dbReference type="ARBA" id="ARBA00004141"/>
    </source>
</evidence>
<feature type="transmembrane region" description="Helical" evidence="8">
    <location>
        <begin position="46"/>
        <end position="65"/>
    </location>
</feature>
<keyword evidence="11" id="KW-1185">Reference proteome</keyword>
<dbReference type="Pfam" id="PF00324">
    <property type="entry name" value="AA_permease"/>
    <property type="match status" value="1"/>
</dbReference>
<evidence type="ECO:0000256" key="5">
    <source>
        <dbReference type="ARBA" id="ARBA00022989"/>
    </source>
</evidence>
<feature type="transmembrane region" description="Helical" evidence="8">
    <location>
        <begin position="189"/>
        <end position="208"/>
    </location>
</feature>
<organism evidence="10 11">
    <name type="scientific">Leucobacter chromiireducens subsp. solipictus</name>
    <dbReference type="NCBI Taxonomy" id="398235"/>
    <lineage>
        <taxon>Bacteria</taxon>
        <taxon>Bacillati</taxon>
        <taxon>Actinomycetota</taxon>
        <taxon>Actinomycetes</taxon>
        <taxon>Micrococcales</taxon>
        <taxon>Microbacteriaceae</taxon>
        <taxon>Leucobacter</taxon>
    </lineage>
</organism>
<feature type="transmembrane region" description="Helical" evidence="8">
    <location>
        <begin position="71"/>
        <end position="91"/>
    </location>
</feature>
<keyword evidence="4" id="KW-0029">Amino-acid transport</keyword>
<evidence type="ECO:0000256" key="3">
    <source>
        <dbReference type="ARBA" id="ARBA00022692"/>
    </source>
</evidence>
<feature type="transmembrane region" description="Helical" evidence="8">
    <location>
        <begin position="125"/>
        <end position="150"/>
    </location>
</feature>
<feature type="transmembrane region" description="Helical" evidence="8">
    <location>
        <begin position="395"/>
        <end position="419"/>
    </location>
</feature>